<organism evidence="1 2">
    <name type="scientific">Prevotella jejuni</name>
    <dbReference type="NCBI Taxonomy" id="1177574"/>
    <lineage>
        <taxon>Bacteria</taxon>
        <taxon>Pseudomonadati</taxon>
        <taxon>Bacteroidota</taxon>
        <taxon>Bacteroidia</taxon>
        <taxon>Bacteroidales</taxon>
        <taxon>Prevotellaceae</taxon>
        <taxon>Prevotella</taxon>
    </lineage>
</organism>
<accession>A0AA94LJR1</accession>
<reference evidence="1 2" key="1">
    <citation type="submission" date="2017-06" db="EMBL/GenBank/DDBJ databases">
        <authorList>
            <person name="Varghese N."/>
            <person name="Submissions S."/>
        </authorList>
    </citation>
    <scope>NUCLEOTIDE SEQUENCE [LARGE SCALE GENOMIC DNA]</scope>
    <source>
        <strain evidence="1 2">DSM 26989</strain>
    </source>
</reference>
<dbReference type="Proteomes" id="UP000198427">
    <property type="component" value="Unassembled WGS sequence"/>
</dbReference>
<gene>
    <name evidence="1" type="ORF">SAMN06265364_10764</name>
</gene>
<keyword evidence="2" id="KW-1185">Reference proteome</keyword>
<dbReference type="EMBL" id="FZNZ01000007">
    <property type="protein sequence ID" value="SNR73146.1"/>
    <property type="molecule type" value="Genomic_DNA"/>
</dbReference>
<evidence type="ECO:0000313" key="1">
    <source>
        <dbReference type="EMBL" id="SNR73146.1"/>
    </source>
</evidence>
<proteinExistence type="predicted"/>
<name>A0AA94LJR1_9BACT</name>
<sequence>MNWGKTFPIKGRKIMVSLVISAVVVAALVAKAVSVNNHIAA</sequence>
<dbReference type="AlphaFoldDB" id="A0AA94LJR1"/>
<evidence type="ECO:0000313" key="2">
    <source>
        <dbReference type="Proteomes" id="UP000198427"/>
    </source>
</evidence>
<protein>
    <submittedName>
        <fullName evidence="1">Uncharacterized protein</fullName>
    </submittedName>
</protein>
<comment type="caution">
    <text evidence="1">The sequence shown here is derived from an EMBL/GenBank/DDBJ whole genome shotgun (WGS) entry which is preliminary data.</text>
</comment>
<dbReference type="RefSeq" id="WP_009010875.1">
    <property type="nucleotide sequence ID" value="NZ_CAUUKV010000120.1"/>
</dbReference>